<comment type="catalytic activity">
    <reaction evidence="5">
        <text>1D-myo-inositol 1,3,4-trisphosphate + H2O = 1D-myo-inositol 3,4-bisphosphate + phosphate</text>
        <dbReference type="Rhea" id="RHEA:70319"/>
        <dbReference type="ChEBI" id="CHEBI:15377"/>
        <dbReference type="ChEBI" id="CHEBI:43474"/>
        <dbReference type="ChEBI" id="CHEBI:58414"/>
        <dbReference type="ChEBI" id="CHEBI:83241"/>
    </reaction>
    <physiologicalReaction direction="left-to-right" evidence="5">
        <dbReference type="Rhea" id="RHEA:70320"/>
    </physiologicalReaction>
</comment>
<feature type="binding site" evidence="7">
    <location>
        <position position="248"/>
    </location>
    <ligand>
        <name>Mg(2+)</name>
        <dbReference type="ChEBI" id="CHEBI:18420"/>
        <label>1</label>
        <note>catalytic</note>
    </ligand>
</feature>
<dbReference type="SUPFAM" id="SSF56655">
    <property type="entry name" value="Carbohydrate phosphatase"/>
    <property type="match status" value="1"/>
</dbReference>
<accession>A0A9D5DFI3</accession>
<evidence type="ECO:0000256" key="3">
    <source>
        <dbReference type="ARBA" id="ARBA00022723"/>
    </source>
</evidence>
<dbReference type="PANTHER" id="PTHR43028">
    <property type="entry name" value="3'(2'),5'-BISPHOSPHATE NUCLEOTIDASE 1"/>
    <property type="match status" value="1"/>
</dbReference>
<comment type="similarity">
    <text evidence="1">Belongs to the inositol monophosphatase superfamily.</text>
</comment>
<dbReference type="Gene3D" id="3.30.540.10">
    <property type="entry name" value="Fructose-1,6-Bisphosphatase, subunit A, domain 1"/>
    <property type="match status" value="1"/>
</dbReference>
<dbReference type="InterPro" id="IPR020583">
    <property type="entry name" value="Inositol_monoP_metal-BS"/>
</dbReference>
<dbReference type="PRINTS" id="PR00377">
    <property type="entry name" value="IMPHPHTASES"/>
</dbReference>
<evidence type="ECO:0000313" key="8">
    <source>
        <dbReference type="EMBL" id="KAJ1607319.1"/>
    </source>
</evidence>
<organism evidence="8">
    <name type="scientific">Cryptosporidium canis</name>
    <dbReference type="NCBI Taxonomy" id="195482"/>
    <lineage>
        <taxon>Eukaryota</taxon>
        <taxon>Sar</taxon>
        <taxon>Alveolata</taxon>
        <taxon>Apicomplexa</taxon>
        <taxon>Conoidasida</taxon>
        <taxon>Coccidia</taxon>
        <taxon>Eucoccidiorida</taxon>
        <taxon>Eimeriorina</taxon>
        <taxon>Cryptosporidiidae</taxon>
        <taxon>Cryptosporidium</taxon>
    </lineage>
</organism>
<dbReference type="CDD" id="cd01638">
    <property type="entry name" value="CysQ"/>
    <property type="match status" value="1"/>
</dbReference>
<dbReference type="AlphaFoldDB" id="A0A9D5DFI3"/>
<dbReference type="Proteomes" id="UP001067231">
    <property type="component" value="Unassembled WGS sequence"/>
</dbReference>
<evidence type="ECO:0000256" key="1">
    <source>
        <dbReference type="ARBA" id="ARBA00009759"/>
    </source>
</evidence>
<proteinExistence type="inferred from homology"/>
<reference evidence="8" key="1">
    <citation type="submission" date="2022-10" db="EMBL/GenBank/DDBJ databases">
        <title>Adaptive evolution leads to modifications in subtelomeric GC content in a zoonotic Cryptosporidium species.</title>
        <authorList>
            <person name="Li J."/>
            <person name="Feng Y."/>
            <person name="Xiao L."/>
        </authorList>
    </citation>
    <scope>NUCLEOTIDE SEQUENCE</scope>
    <source>
        <strain evidence="8">33844</strain>
    </source>
</reference>
<dbReference type="GO" id="GO:0004441">
    <property type="term" value="F:inositol-1,4-bisphosphate 1-phosphatase activity"/>
    <property type="evidence" value="ECO:0007669"/>
    <property type="project" value="UniProtKB-EC"/>
</dbReference>
<gene>
    <name evidence="8" type="ORF">OJ253_2393</name>
</gene>
<evidence type="ECO:0000256" key="7">
    <source>
        <dbReference type="PIRSR" id="PIRSR600760-2"/>
    </source>
</evidence>
<feature type="binding site" evidence="7">
    <location>
        <position position="88"/>
    </location>
    <ligand>
        <name>Mg(2+)</name>
        <dbReference type="ChEBI" id="CHEBI:18420"/>
        <label>1</label>
        <note>catalytic</note>
    </ligand>
</feature>
<dbReference type="Pfam" id="PF00459">
    <property type="entry name" value="Inositol_P"/>
    <property type="match status" value="1"/>
</dbReference>
<feature type="binding site" evidence="7">
    <location>
        <position position="108"/>
    </location>
    <ligand>
        <name>Mg(2+)</name>
        <dbReference type="ChEBI" id="CHEBI:18420"/>
        <label>1</label>
        <note>catalytic</note>
    </ligand>
</feature>
<keyword evidence="2" id="KW-0452">Lithium</keyword>
<dbReference type="GO" id="GO:0046872">
    <property type="term" value="F:metal ion binding"/>
    <property type="evidence" value="ECO:0007669"/>
    <property type="project" value="UniProtKB-KW"/>
</dbReference>
<evidence type="ECO:0000256" key="5">
    <source>
        <dbReference type="ARBA" id="ARBA00044465"/>
    </source>
</evidence>
<dbReference type="Gene3D" id="3.40.190.80">
    <property type="match status" value="1"/>
</dbReference>
<sequence length="313" mass="35754">MNPFDEFNMANYRTYTDNEIVISAREIAEIGFLASRVIMDIYENIDKEFKVKYKDQDNSPVTLADLRANEIICARLLSNWPQIPIISEESEIDTWKSRENYKLCWLVDPLDGTKEFLRRNGEFTVNIGLCEDGHPTLGVVSVPSTGESFVSFNKLGGAYKITTFNSSNIICEKTIVKFIPKSDKYTGKNDATRILKSHNYKCPVLDLFADKFFQNNIKIPFGSSIKFIELIEKRADIYPRFHDCMEWDTCASHIILQQTCGDIYKLEVLYSGSEIKFKLGGPLTYNKEVLVNPCFIAASEKVIEHIRDSASLD</sequence>
<name>A0A9D5DFI3_9CRYT</name>
<comment type="catalytic activity">
    <reaction evidence="6">
        <text>1D-myo-inositol 1,4-bisphosphate + H2O = 1D-myo-inositol 4-phosphate + phosphate</text>
        <dbReference type="Rhea" id="RHEA:15553"/>
        <dbReference type="ChEBI" id="CHEBI:15377"/>
        <dbReference type="ChEBI" id="CHEBI:43474"/>
        <dbReference type="ChEBI" id="CHEBI:58282"/>
        <dbReference type="ChEBI" id="CHEBI:58469"/>
        <dbReference type="EC" id="3.1.3.57"/>
    </reaction>
    <physiologicalReaction direction="left-to-right" evidence="6">
        <dbReference type="Rhea" id="RHEA:15554"/>
    </physiologicalReaction>
</comment>
<comment type="cofactor">
    <cofactor evidence="7">
        <name>Mg(2+)</name>
        <dbReference type="ChEBI" id="CHEBI:18420"/>
    </cofactor>
</comment>
<keyword evidence="4 7" id="KW-0460">Magnesium</keyword>
<comment type="caution">
    <text evidence="8">The sequence shown here is derived from an EMBL/GenBank/DDBJ whole genome shotgun (WGS) entry which is preliminary data.</text>
</comment>
<protein>
    <submittedName>
        <fullName evidence="8">CysQ</fullName>
    </submittedName>
</protein>
<dbReference type="EMBL" id="JAPCXC010000059">
    <property type="protein sequence ID" value="KAJ1607319.1"/>
    <property type="molecule type" value="Genomic_DNA"/>
</dbReference>
<evidence type="ECO:0000256" key="2">
    <source>
        <dbReference type="ARBA" id="ARBA00022671"/>
    </source>
</evidence>
<evidence type="ECO:0000256" key="6">
    <source>
        <dbReference type="ARBA" id="ARBA00044478"/>
    </source>
</evidence>
<dbReference type="InterPro" id="IPR000760">
    <property type="entry name" value="Inositol_monophosphatase-like"/>
</dbReference>
<evidence type="ECO:0000256" key="4">
    <source>
        <dbReference type="ARBA" id="ARBA00022842"/>
    </source>
</evidence>
<keyword evidence="3 7" id="KW-0479">Metal-binding</keyword>
<feature type="binding site" evidence="7">
    <location>
        <position position="111"/>
    </location>
    <ligand>
        <name>Mg(2+)</name>
        <dbReference type="ChEBI" id="CHEBI:18420"/>
        <label>1</label>
        <note>catalytic</note>
    </ligand>
</feature>
<dbReference type="OrthoDB" id="10254945at2759"/>
<feature type="binding site" evidence="7">
    <location>
        <position position="110"/>
    </location>
    <ligand>
        <name>Mg(2+)</name>
        <dbReference type="ChEBI" id="CHEBI:18420"/>
        <label>1</label>
        <note>catalytic</note>
    </ligand>
</feature>
<dbReference type="PANTHER" id="PTHR43028:SF5">
    <property type="entry name" value="3'(2'),5'-BISPHOSPHATE NUCLEOTIDASE 1"/>
    <property type="match status" value="1"/>
</dbReference>
<dbReference type="PROSITE" id="PS00629">
    <property type="entry name" value="IMP_1"/>
    <property type="match status" value="1"/>
</dbReference>
<dbReference type="InterPro" id="IPR050725">
    <property type="entry name" value="CysQ/Inositol_MonoPase"/>
</dbReference>